<evidence type="ECO:0000313" key="2">
    <source>
        <dbReference type="EMBL" id="OMP06783.1"/>
    </source>
</evidence>
<evidence type="ECO:0000256" key="1">
    <source>
        <dbReference type="SAM" id="MobiDB-lite"/>
    </source>
</evidence>
<organism evidence="2 3">
    <name type="scientific">Corchorus olitorius</name>
    <dbReference type="NCBI Taxonomy" id="93759"/>
    <lineage>
        <taxon>Eukaryota</taxon>
        <taxon>Viridiplantae</taxon>
        <taxon>Streptophyta</taxon>
        <taxon>Embryophyta</taxon>
        <taxon>Tracheophyta</taxon>
        <taxon>Spermatophyta</taxon>
        <taxon>Magnoliopsida</taxon>
        <taxon>eudicotyledons</taxon>
        <taxon>Gunneridae</taxon>
        <taxon>Pentapetalae</taxon>
        <taxon>rosids</taxon>
        <taxon>malvids</taxon>
        <taxon>Malvales</taxon>
        <taxon>Malvaceae</taxon>
        <taxon>Grewioideae</taxon>
        <taxon>Apeibeae</taxon>
        <taxon>Corchorus</taxon>
    </lineage>
</organism>
<feature type="compositionally biased region" description="Polar residues" evidence="1">
    <location>
        <begin position="27"/>
        <end position="43"/>
    </location>
</feature>
<feature type="region of interest" description="Disordered" evidence="1">
    <location>
        <begin position="27"/>
        <end position="53"/>
    </location>
</feature>
<evidence type="ECO:0000313" key="3">
    <source>
        <dbReference type="Proteomes" id="UP000187203"/>
    </source>
</evidence>
<keyword evidence="3" id="KW-1185">Reference proteome</keyword>
<dbReference type="Proteomes" id="UP000187203">
    <property type="component" value="Unassembled WGS sequence"/>
</dbReference>
<reference evidence="3" key="1">
    <citation type="submission" date="2013-09" db="EMBL/GenBank/DDBJ databases">
        <title>Corchorus olitorius genome sequencing.</title>
        <authorList>
            <person name="Alam M."/>
            <person name="Haque M.S."/>
            <person name="Islam M.S."/>
            <person name="Emdad E.M."/>
            <person name="Islam M.M."/>
            <person name="Ahmed B."/>
            <person name="Halim A."/>
            <person name="Hossen Q.M.M."/>
            <person name="Hossain M.Z."/>
            <person name="Ahmed R."/>
            <person name="Khan M.M."/>
            <person name="Islam R."/>
            <person name="Rashid M.M."/>
            <person name="Khan S.A."/>
            <person name="Rahman M.S."/>
            <person name="Alam M."/>
            <person name="Yahiya A.S."/>
            <person name="Khan M.S."/>
            <person name="Azam M.S."/>
            <person name="Haque T."/>
            <person name="Lashkar M.Z.H."/>
            <person name="Akhand A.I."/>
            <person name="Morshed G."/>
            <person name="Roy S."/>
            <person name="Uddin K.S."/>
            <person name="Rabeya T."/>
            <person name="Hossain A.S."/>
            <person name="Chowdhury A."/>
            <person name="Snigdha A.R."/>
            <person name="Mortoza M.S."/>
            <person name="Matin S.A."/>
            <person name="Hoque S.M.E."/>
            <person name="Islam M.K."/>
            <person name="Roy D.K."/>
            <person name="Haider R."/>
            <person name="Moosa M.M."/>
            <person name="Elias S.M."/>
            <person name="Hasan A.M."/>
            <person name="Jahan S."/>
            <person name="Shafiuddin M."/>
            <person name="Mahmood N."/>
            <person name="Shommy N.S."/>
        </authorList>
    </citation>
    <scope>NUCLEOTIDE SEQUENCE [LARGE SCALE GENOMIC DNA]</scope>
    <source>
        <strain evidence="3">cv. O-4</strain>
    </source>
</reference>
<name>A0A1R3KI58_9ROSI</name>
<comment type="caution">
    <text evidence="2">The sequence shown here is derived from an EMBL/GenBank/DDBJ whole genome shotgun (WGS) entry which is preliminary data.</text>
</comment>
<sequence length="68" mass="7713">MAKRNPSIYVADSRRYVYQNKLCRRQQQYSHSQTSRVNSTRHQTGLIKGGKVKPNVDSSVKALASSKC</sequence>
<proteinExistence type="predicted"/>
<protein>
    <submittedName>
        <fullName evidence="2">Uncharacterized protein</fullName>
    </submittedName>
</protein>
<gene>
    <name evidence="2" type="ORF">COLO4_07918</name>
</gene>
<accession>A0A1R3KI58</accession>
<dbReference type="AlphaFoldDB" id="A0A1R3KI58"/>
<dbReference type="EMBL" id="AWUE01013498">
    <property type="protein sequence ID" value="OMP06783.1"/>
    <property type="molecule type" value="Genomic_DNA"/>
</dbReference>